<dbReference type="OMA" id="YEDIHRI"/>
<dbReference type="PANTHER" id="PTHR32166:SF81">
    <property type="entry name" value="OS06G0658400 PROTEIN"/>
    <property type="match status" value="1"/>
</dbReference>
<accession>A0A803L3Q9</accession>
<evidence type="ECO:0000313" key="3">
    <source>
        <dbReference type="EnsemblPlants" id="AUR62006498-RA:cds"/>
    </source>
</evidence>
<dbReference type="InterPro" id="IPR008906">
    <property type="entry name" value="HATC_C_dom"/>
</dbReference>
<dbReference type="InterPro" id="IPR007021">
    <property type="entry name" value="DUF659"/>
</dbReference>
<dbReference type="AlphaFoldDB" id="A0A803L3Q9"/>
<dbReference type="Proteomes" id="UP000596660">
    <property type="component" value="Unplaced"/>
</dbReference>
<dbReference type="Pfam" id="PF04937">
    <property type="entry name" value="DUF659"/>
    <property type="match status" value="1"/>
</dbReference>
<dbReference type="GO" id="GO:0046983">
    <property type="term" value="F:protein dimerization activity"/>
    <property type="evidence" value="ECO:0007669"/>
    <property type="project" value="InterPro"/>
</dbReference>
<keyword evidence="4" id="KW-1185">Reference proteome</keyword>
<evidence type="ECO:0000313" key="4">
    <source>
        <dbReference type="Proteomes" id="UP000596660"/>
    </source>
</evidence>
<evidence type="ECO:0008006" key="5">
    <source>
        <dbReference type="Google" id="ProtNLM"/>
    </source>
</evidence>
<reference evidence="3" key="2">
    <citation type="submission" date="2021-03" db="UniProtKB">
        <authorList>
            <consortium name="EnsemblPlants"/>
        </authorList>
    </citation>
    <scope>IDENTIFICATION</scope>
</reference>
<dbReference type="Gramene" id="AUR62006498-RA">
    <property type="protein sequence ID" value="AUR62006498-RA:cds"/>
    <property type="gene ID" value="AUR62006498"/>
</dbReference>
<feature type="domain" description="HAT C-terminal dimerisation" evidence="2">
    <location>
        <begin position="354"/>
        <end position="422"/>
    </location>
</feature>
<evidence type="ECO:0000259" key="1">
    <source>
        <dbReference type="Pfam" id="PF04937"/>
    </source>
</evidence>
<evidence type="ECO:0000259" key="2">
    <source>
        <dbReference type="Pfam" id="PF05699"/>
    </source>
</evidence>
<proteinExistence type="predicted"/>
<feature type="domain" description="DUF659" evidence="1">
    <location>
        <begin position="2"/>
        <end position="141"/>
    </location>
</feature>
<protein>
    <recommendedName>
        <fullName evidence="5">DUF659 domain-containing protein</fullName>
    </recommendedName>
</protein>
<dbReference type="EnsemblPlants" id="AUR62006498-RA">
    <property type="protein sequence ID" value="AUR62006498-RA:cds"/>
    <property type="gene ID" value="AUR62006498"/>
</dbReference>
<name>A0A803L3Q9_CHEQI</name>
<dbReference type="InterPro" id="IPR012337">
    <property type="entry name" value="RNaseH-like_sf"/>
</dbReference>
<dbReference type="PANTHER" id="PTHR32166">
    <property type="entry name" value="OSJNBA0013A04.12 PROTEIN"/>
    <property type="match status" value="1"/>
</dbReference>
<organism evidence="3 4">
    <name type="scientific">Chenopodium quinoa</name>
    <name type="common">Quinoa</name>
    <dbReference type="NCBI Taxonomy" id="63459"/>
    <lineage>
        <taxon>Eukaryota</taxon>
        <taxon>Viridiplantae</taxon>
        <taxon>Streptophyta</taxon>
        <taxon>Embryophyta</taxon>
        <taxon>Tracheophyta</taxon>
        <taxon>Spermatophyta</taxon>
        <taxon>Magnoliopsida</taxon>
        <taxon>eudicotyledons</taxon>
        <taxon>Gunneridae</taxon>
        <taxon>Pentapetalae</taxon>
        <taxon>Caryophyllales</taxon>
        <taxon>Chenopodiaceae</taxon>
        <taxon>Chenopodioideae</taxon>
        <taxon>Atripliceae</taxon>
        <taxon>Chenopodium</taxon>
    </lineage>
</organism>
<dbReference type="Pfam" id="PF05699">
    <property type="entry name" value="Dimer_Tnp_hAT"/>
    <property type="match status" value="1"/>
</dbReference>
<dbReference type="SUPFAM" id="SSF53098">
    <property type="entry name" value="Ribonuclease H-like"/>
    <property type="match status" value="1"/>
</dbReference>
<sequence length="478" mass="55371">MQPIKNTWREKGVTIVSDGWSDPQRRPFINFMAASGCAPIFIKSVSCFGEVKDKHFIADLMKQVIDEVGAMNVVQIITDNAPNCKGAGEIIESRYPWIYWTPCVVHTLNLALKNSCASKNLDSNQETYDEFHWITEVHEDAIQVKNFIMTHNMRLAIFNKYCSLKLLAVADTRFASVVVMLKIFKLIRRALETMVVTSDAWWEKVDYIVAFTGPIYDMIRICDTDKPTLHLVYEMSWDTMIEKVKLEIYTHEGLQHDQQSDFYEVVFKILVSRWAKSNTPLHCLAHSLNPRSYSDAWLHEDPNRVSPHRDAEISEGRIKCFLDPQDFKQAMEEFGMFSFKSGPYMGGENLYCRSTMDPILRWESFGSSTPIIHALALRVLGQPTSSSCCERNWSTYNFIHSLRRNNLTRQRAEDLVYIHNNLRLLSRNTNEYKDEKTRMWDIGGDQFDNMEEGGFLEFAELSLDEPELEFEFCSNDTN</sequence>
<reference evidence="3" key="1">
    <citation type="journal article" date="2017" name="Nature">
        <title>The genome of Chenopodium quinoa.</title>
        <authorList>
            <person name="Jarvis D.E."/>
            <person name="Ho Y.S."/>
            <person name="Lightfoot D.J."/>
            <person name="Schmoeckel S.M."/>
            <person name="Li B."/>
            <person name="Borm T.J.A."/>
            <person name="Ohyanagi H."/>
            <person name="Mineta K."/>
            <person name="Michell C.T."/>
            <person name="Saber N."/>
            <person name="Kharbatia N.M."/>
            <person name="Rupper R.R."/>
            <person name="Sharp A.R."/>
            <person name="Dally N."/>
            <person name="Boughton B.A."/>
            <person name="Woo Y.H."/>
            <person name="Gao G."/>
            <person name="Schijlen E.G.W.M."/>
            <person name="Guo X."/>
            <person name="Momin A.A."/>
            <person name="Negrao S."/>
            <person name="Al-Babili S."/>
            <person name="Gehring C."/>
            <person name="Roessner U."/>
            <person name="Jung C."/>
            <person name="Murphy K."/>
            <person name="Arold S.T."/>
            <person name="Gojobori T."/>
            <person name="van der Linden C.G."/>
            <person name="van Loo E.N."/>
            <person name="Jellen E.N."/>
            <person name="Maughan P.J."/>
            <person name="Tester M."/>
        </authorList>
    </citation>
    <scope>NUCLEOTIDE SEQUENCE [LARGE SCALE GENOMIC DNA]</scope>
    <source>
        <strain evidence="3">cv. PI 614886</strain>
    </source>
</reference>